<keyword evidence="3" id="KW-1015">Disulfide bond</keyword>
<dbReference type="Gene3D" id="2.60.40.10">
    <property type="entry name" value="Immunoglobulins"/>
    <property type="match status" value="11"/>
</dbReference>
<protein>
    <submittedName>
        <fullName evidence="10">Protein sidekick-1</fullName>
    </submittedName>
</protein>
<dbReference type="FunFam" id="2.60.40.10:FF:000360">
    <property type="entry name" value="Sidekick cell adhesion molecule 2"/>
    <property type="match status" value="1"/>
</dbReference>
<dbReference type="FunFam" id="2.60.120.260:FF:000016">
    <property type="entry name" value="Contactin-associated protein-like 4 isoform 1"/>
    <property type="match status" value="1"/>
</dbReference>
<dbReference type="SUPFAM" id="SSF49785">
    <property type="entry name" value="Galactose-binding domain-like"/>
    <property type="match status" value="1"/>
</dbReference>
<dbReference type="CDD" id="cd00063">
    <property type="entry name" value="FN3"/>
    <property type="match status" value="11"/>
</dbReference>
<feature type="transmembrane region" description="Helical" evidence="7">
    <location>
        <begin position="1950"/>
        <end position="1974"/>
    </location>
</feature>
<dbReference type="GO" id="GO:0043235">
    <property type="term" value="C:receptor complex"/>
    <property type="evidence" value="ECO:0007669"/>
    <property type="project" value="TreeGrafter"/>
</dbReference>
<dbReference type="FunFam" id="2.60.40.10:FF:000028">
    <property type="entry name" value="Neuronal cell adhesion molecule"/>
    <property type="match status" value="4"/>
</dbReference>
<evidence type="ECO:0000256" key="3">
    <source>
        <dbReference type="ARBA" id="ARBA00023157"/>
    </source>
</evidence>
<keyword evidence="4" id="KW-0675">Receptor</keyword>
<dbReference type="PANTHER" id="PTHR23036">
    <property type="entry name" value="CYTOKINE RECEPTOR"/>
    <property type="match status" value="1"/>
</dbReference>
<organism evidence="10 11">
    <name type="scientific">Acropora cervicornis</name>
    <name type="common">Staghorn coral</name>
    <dbReference type="NCBI Taxonomy" id="6130"/>
    <lineage>
        <taxon>Eukaryota</taxon>
        <taxon>Metazoa</taxon>
        <taxon>Cnidaria</taxon>
        <taxon>Anthozoa</taxon>
        <taxon>Hexacorallia</taxon>
        <taxon>Scleractinia</taxon>
        <taxon>Astrocoeniina</taxon>
        <taxon>Acroporidae</taxon>
        <taxon>Acropora</taxon>
    </lineage>
</organism>
<dbReference type="SMART" id="SM00060">
    <property type="entry name" value="FN3"/>
    <property type="match status" value="11"/>
</dbReference>
<keyword evidence="7" id="KW-0812">Transmembrane</keyword>
<dbReference type="InterPro" id="IPR008979">
    <property type="entry name" value="Galactose-bd-like_sf"/>
</dbReference>
<dbReference type="PANTHER" id="PTHR23036:SF151">
    <property type="entry name" value="FIBRONECTIN TYPE-III DOMAIN-CONTAINING PROTEIN"/>
    <property type="match status" value="1"/>
</dbReference>
<evidence type="ECO:0000256" key="2">
    <source>
        <dbReference type="ARBA" id="ARBA00022737"/>
    </source>
</evidence>
<gene>
    <name evidence="10" type="ORF">P5673_026652</name>
</gene>
<evidence type="ECO:0000256" key="7">
    <source>
        <dbReference type="SAM" id="Phobius"/>
    </source>
</evidence>
<feature type="domain" description="Fibronectin type-III" evidence="9">
    <location>
        <begin position="1014"/>
        <end position="1107"/>
    </location>
</feature>
<feature type="domain" description="Fibronectin type-III" evidence="9">
    <location>
        <begin position="812"/>
        <end position="908"/>
    </location>
</feature>
<evidence type="ECO:0000256" key="4">
    <source>
        <dbReference type="ARBA" id="ARBA00023170"/>
    </source>
</evidence>
<feature type="domain" description="Fibronectin type-III" evidence="9">
    <location>
        <begin position="1112"/>
        <end position="1219"/>
    </location>
</feature>
<dbReference type="InterPro" id="IPR013099">
    <property type="entry name" value="K_chnl_dom"/>
</dbReference>
<evidence type="ECO:0000256" key="5">
    <source>
        <dbReference type="ARBA" id="ARBA00023180"/>
    </source>
</evidence>
<dbReference type="SMART" id="SM00231">
    <property type="entry name" value="FA58C"/>
    <property type="match status" value="1"/>
</dbReference>
<feature type="transmembrane region" description="Helical" evidence="7">
    <location>
        <begin position="1858"/>
        <end position="1879"/>
    </location>
</feature>
<reference evidence="10" key="1">
    <citation type="journal article" date="2023" name="G3 (Bethesda)">
        <title>Whole genome assembly and annotation of the endangered Caribbean coral Acropora cervicornis.</title>
        <authorList>
            <person name="Selwyn J.D."/>
            <person name="Vollmer S.V."/>
        </authorList>
    </citation>
    <scope>NUCLEOTIDE SEQUENCE</scope>
    <source>
        <strain evidence="10">K2</strain>
    </source>
</reference>
<sequence>MESGAIADEQISASTEYNLFHAAKYGRLHSKGKPGNAGGWSSLTLDTNQWLQIDLANDRTGVNRVATQGRNDYNQFVTKYQLQYSEDGVTFRYYSEQGQGQAKTFDGNFDRDTVVSHDLNPPLTARFFRFRPLHWVSHISMRVELYGPGRESDFYNTTKQSILKSFNGSAANLQIPGHRPFATNDQAPVVQTLDSAILWINHCPLDNSIGFASVYPLDSNLSGGQRYPSFEQLGPGGTKSAMLEGKLIIIPALGHQNKGNSSFTGSVIQETDHFTKTAAFYWTMDNHQDIKNLVGNDWGRSVNGTVTITGIKGNAVYIKAGASGRFTLSAGLPTSCLFDPSLCSNGFTLMLWLWFKHTAQGKVLLASHGGAMRGFQMFQMASSTPQVAFFITSDNKMCSCSFSTPKEIWTHYVLTYRSLTDASDIRVFLQGEEVVDFVDKYCKDGIAATEQLLTQFTIGPQEDENQENLPEAAFDEIIVWHKNLPREVISTFFNYYKGSPNLQIRTNVSVADIKWKESLLDPESAEFMSKTDTLLNEIKAVTNGDVEVIVHRYWPKYNAGGPLMTSLGCDFTVKFAQTGYQAAESFVKWLESGGRQIHHIEANDIYVTAVSLQAANHSQETTINVTIAWPGPAQLTHGIFQGYQIFYRDTRRGHDFNVTLRENVSFYEIQHLHPYTEYEMSARCLTLEGDGRTSQSIFIWTAASAPSFPPTYITVSNLSSTSLRVTWTKIPTSLVQGKIKGYAVLFFAVRDGRNNIENVTLNNGNVNETILVDLKKYTNYSVQVLGFTEEDKIGPQSTPVYAMTDQDVPVLPPSDVIAQGTGTSTILLLWGPVPEHGVLGIIVDYDVAYTKLNDTTGPKKAACSTSFRCELKNLDFGTRYTIFVSGVTSKGVGANASVEAVTFKAGPPTGVHGYNTSSTSIAISWKLIPSDARYEPVVAYEVTIVNTNNSTGKPLALKIMKSVCSNNGSMSLQRTQLEKFTPYTITIAVVTRKGLTNTTERITVFTDEDIPEGIPQNITPVASSATSVTLAWKPPSLEESNGVIVGYLIILYDKLRNTTRNITVTSLDEAIIEDLFPYTEYEARLVPFNSKGIANVSDVISVRTKEAAPSRPPSNVSSEAPSPSSLRLSWKPVDKQHLNGILRAYVITYFETKSPDDSRQNITIPVTSGRKRRAISNPSSPSFELDGLKAFTDYTVQVMAYTVDYGVPSLQLNVTTAQDVPSHPPINIIAYNTSSTSINVTWLPVPANHMNGIILGYRVLYRREDKPLAGFDNVTLNSSSFHVEITDLEFFTKYEIRLFGFTIAGDGSMSESLFCVTDESVPESAPPSFEVLTANITALEVSWLPVTEEDRNGIILGYLVTLTTTTGDVLSNVTVPGGETLSTIFGGLEIWTNYSAQICAFNSKGYGPWSAVVVGNTDEEAPSVPPTNVTAFNTSSTSIRVAWQPVSTVGLPGILRGYRVYFIEKETYFTRSLKNVTVNSITLETELVGLYKFTQYSIYVTARTTRDGVKSKMLNVSTDEDIPDRAPVDLNAWTTDSSEFQVTWKDVPEAYKNGIIQGFRISYAEANGNSQSVIKDVSPEERWISITGLKKFTLYNITILAFTRKGSGISSSKIRMTEQDVPEVPPLHLRAESWWTTHTIPVKWSPIPKHLLNGILTGYRIRFQAIEIGLVPYEEKPKEVTIPAENISTVLTGLENFALYRIEMTGFTIKGDGPSKVIFAETCRCAKRLTTNWIQLEPYVIKSNISDKMPGGLLSPFVDDMAVTCCQFCKTHGESYVDYEFNGEGGPAMQSKKDAFKGKIDHVTDFTFPVYGFKLQEIFSKEFKYTGIIESPGIAHVINMNYGTQISTSLARSVLESWPLFAVSALLAYLAAFAVWITIIPKPSAPVPLDKLIGGSGEEIGTHLETCPADRVGNYEHFPRSFLSGMWEGFWWAYVTMTTVGYGDRLPLSFVARIIAIVWTVAGVILTGLLVSAISVCLTGETIGLDYKLYGAKIAAIHGSAEYHFGLRRNAKFDKDSIHQNFEEIYELLSSNQIGGVLIDGYVVGTKKHLFEKPFLRIYKMYDYSSVYGVVSGGDSRKLATCFRRYMQKNIAKIFGHVAENVQAIEVSSQPIEVVRSSGLFDPSTDLFRKNLMIVGAMLCFGLLAGSIWEVFYRIRSKMKISPQKNRTFPSSEMREMVEGLKNRMNSLVLELKEKHHRQKQGLLALKKNDHKVRCKQIENELEFSRQCRRDSLDNNDLSTEIVVRKTICENDMNKGRKMHVKLPLNVSHEIDC</sequence>
<keyword evidence="7" id="KW-0472">Membrane</keyword>
<comment type="caution">
    <text evidence="10">The sequence shown here is derived from an EMBL/GenBank/DDBJ whole genome shotgun (WGS) entry which is preliminary data.</text>
</comment>
<feature type="transmembrane region" description="Helical" evidence="7">
    <location>
        <begin position="2132"/>
        <end position="2152"/>
    </location>
</feature>
<evidence type="ECO:0000256" key="6">
    <source>
        <dbReference type="SAM" id="MobiDB-lite"/>
    </source>
</evidence>
<keyword evidence="11" id="KW-1185">Reference proteome</keyword>
<evidence type="ECO:0000259" key="9">
    <source>
        <dbReference type="PROSITE" id="PS50853"/>
    </source>
</evidence>
<dbReference type="InterPro" id="IPR000421">
    <property type="entry name" value="FA58C"/>
</dbReference>
<dbReference type="GO" id="GO:0019955">
    <property type="term" value="F:cytokine binding"/>
    <property type="evidence" value="ECO:0007669"/>
    <property type="project" value="TreeGrafter"/>
</dbReference>
<feature type="domain" description="Fibronectin type-III" evidence="9">
    <location>
        <begin position="1526"/>
        <end position="1624"/>
    </location>
</feature>
<feature type="domain" description="Fibronectin type-III" evidence="9">
    <location>
        <begin position="608"/>
        <end position="704"/>
    </location>
</feature>
<dbReference type="GO" id="GO:0004896">
    <property type="term" value="F:cytokine receptor activity"/>
    <property type="evidence" value="ECO:0007669"/>
    <property type="project" value="TreeGrafter"/>
</dbReference>
<dbReference type="CDD" id="cd00057">
    <property type="entry name" value="FA58C"/>
    <property type="match status" value="1"/>
</dbReference>
<dbReference type="Pfam" id="PF13385">
    <property type="entry name" value="Laminin_G_3"/>
    <property type="match status" value="1"/>
</dbReference>
<dbReference type="Gene3D" id="2.60.120.200">
    <property type="match status" value="1"/>
</dbReference>
<dbReference type="PRINTS" id="PR00169">
    <property type="entry name" value="KCHANNEL"/>
</dbReference>
<feature type="domain" description="Fibronectin type-III" evidence="9">
    <location>
        <begin position="1325"/>
        <end position="1420"/>
    </location>
</feature>
<feature type="domain" description="Fibronectin type-III" evidence="9">
    <location>
        <begin position="709"/>
        <end position="807"/>
    </location>
</feature>
<keyword evidence="1" id="KW-0732">Signal</keyword>
<proteinExistence type="predicted"/>
<evidence type="ECO:0000259" key="8">
    <source>
        <dbReference type="PROSITE" id="PS50022"/>
    </source>
</evidence>
<reference evidence="10" key="2">
    <citation type="journal article" date="2023" name="Science">
        <title>Genomic signatures of disease resistance in endangered staghorn corals.</title>
        <authorList>
            <person name="Vollmer S.V."/>
            <person name="Selwyn J.D."/>
            <person name="Despard B.A."/>
            <person name="Roesel C.L."/>
        </authorList>
    </citation>
    <scope>NUCLEOTIDE SEQUENCE</scope>
    <source>
        <strain evidence="10">K2</strain>
    </source>
</reference>
<dbReference type="SUPFAM" id="SSF49265">
    <property type="entry name" value="Fibronectin type III"/>
    <property type="match status" value="6"/>
</dbReference>
<dbReference type="Proteomes" id="UP001249851">
    <property type="component" value="Unassembled WGS sequence"/>
</dbReference>
<dbReference type="Pfam" id="PF00754">
    <property type="entry name" value="F5_F8_type_C"/>
    <property type="match status" value="1"/>
</dbReference>
<dbReference type="SUPFAM" id="SSF81324">
    <property type="entry name" value="Voltage-gated potassium channels"/>
    <property type="match status" value="1"/>
</dbReference>
<dbReference type="PROSITE" id="PS50022">
    <property type="entry name" value="FA58C_3"/>
    <property type="match status" value="1"/>
</dbReference>
<dbReference type="InterPro" id="IPR003961">
    <property type="entry name" value="FN3_dom"/>
</dbReference>
<feature type="domain" description="Fibronectin type-III" evidence="9">
    <location>
        <begin position="1425"/>
        <end position="1521"/>
    </location>
</feature>
<dbReference type="GO" id="GO:0009897">
    <property type="term" value="C:external side of plasma membrane"/>
    <property type="evidence" value="ECO:0007669"/>
    <property type="project" value="TreeGrafter"/>
</dbReference>
<dbReference type="InterPro" id="IPR013783">
    <property type="entry name" value="Ig-like_fold"/>
</dbReference>
<dbReference type="PROSITE" id="PS50853">
    <property type="entry name" value="FN3"/>
    <property type="match status" value="10"/>
</dbReference>
<evidence type="ECO:0000256" key="1">
    <source>
        <dbReference type="ARBA" id="ARBA00022729"/>
    </source>
</evidence>
<feature type="compositionally biased region" description="Low complexity" evidence="6">
    <location>
        <begin position="1113"/>
        <end position="1125"/>
    </location>
</feature>
<feature type="region of interest" description="Disordered" evidence="6">
    <location>
        <begin position="1105"/>
        <end position="1126"/>
    </location>
</feature>
<evidence type="ECO:0000313" key="10">
    <source>
        <dbReference type="EMBL" id="KAK2552330.1"/>
    </source>
</evidence>
<dbReference type="Pfam" id="PF00041">
    <property type="entry name" value="fn3"/>
    <property type="match status" value="10"/>
</dbReference>
<dbReference type="SUPFAM" id="SSF49899">
    <property type="entry name" value="Concanavalin A-like lectins/glucanases"/>
    <property type="match status" value="1"/>
</dbReference>
<dbReference type="Pfam" id="PF07885">
    <property type="entry name" value="Ion_trans_2"/>
    <property type="match status" value="1"/>
</dbReference>
<dbReference type="InterPro" id="IPR036116">
    <property type="entry name" value="FN3_sf"/>
</dbReference>
<dbReference type="EMBL" id="JARQWQ010000088">
    <property type="protein sequence ID" value="KAK2552330.1"/>
    <property type="molecule type" value="Genomic_DNA"/>
</dbReference>
<feature type="domain" description="F5/8 type C" evidence="8">
    <location>
        <begin position="1"/>
        <end position="148"/>
    </location>
</feature>
<feature type="domain" description="Fibronectin type-III" evidence="9">
    <location>
        <begin position="1625"/>
        <end position="1725"/>
    </location>
</feature>
<name>A0AAD9Q069_ACRCE</name>
<dbReference type="InterPro" id="IPR013320">
    <property type="entry name" value="ConA-like_dom_sf"/>
</dbReference>
<evidence type="ECO:0000313" key="11">
    <source>
        <dbReference type="Proteomes" id="UP001249851"/>
    </source>
</evidence>
<dbReference type="Gene3D" id="1.10.287.70">
    <property type="match status" value="1"/>
</dbReference>
<dbReference type="Gene3D" id="2.60.120.260">
    <property type="entry name" value="Galactose-binding domain-like"/>
    <property type="match status" value="1"/>
</dbReference>
<feature type="domain" description="Fibronectin type-III" evidence="9">
    <location>
        <begin position="1224"/>
        <end position="1320"/>
    </location>
</feature>
<keyword evidence="5" id="KW-0325">Glycoprotein</keyword>
<keyword evidence="2" id="KW-0677">Repeat</keyword>
<dbReference type="InterPro" id="IPR050379">
    <property type="entry name" value="Type-I_Cytokine_Rcpt"/>
</dbReference>
<accession>A0AAD9Q069</accession>
<keyword evidence="7" id="KW-1133">Transmembrane helix</keyword>